<dbReference type="Pfam" id="PF00491">
    <property type="entry name" value="Arginase"/>
    <property type="match status" value="1"/>
</dbReference>
<dbReference type="InterPro" id="IPR023696">
    <property type="entry name" value="Ureohydrolase_dom_sf"/>
</dbReference>
<evidence type="ECO:0000313" key="5">
    <source>
        <dbReference type="EMBL" id="PSL00238.1"/>
    </source>
</evidence>
<dbReference type="Gene3D" id="3.40.800.10">
    <property type="entry name" value="Ureohydrolase domain"/>
    <property type="match status" value="1"/>
</dbReference>
<evidence type="ECO:0000256" key="4">
    <source>
        <dbReference type="PROSITE-ProRule" id="PRU00742"/>
    </source>
</evidence>
<gene>
    <name evidence="5" type="ORF">CLV63_102365</name>
</gene>
<dbReference type="PRINTS" id="PR00116">
    <property type="entry name" value="ARGINASE"/>
</dbReference>
<evidence type="ECO:0000256" key="3">
    <source>
        <dbReference type="ARBA" id="ARBA00023211"/>
    </source>
</evidence>
<dbReference type="AlphaFoldDB" id="A0A2P8DSQ3"/>
<keyword evidence="2" id="KW-0378">Hydrolase</keyword>
<dbReference type="Proteomes" id="UP000240542">
    <property type="component" value="Unassembled WGS sequence"/>
</dbReference>
<sequence>MRTIDPPLPEGGLWQRLTALYDAVAAAAAADMEAGGVPTVLSGDCLVSLGAVAGAQRAGLDPAIVWFDAHGDVHTAESSTSGYLGGMSLRLVMGAHPEWAAQPLGMRPIPAQRAVLVDARDLDPAEADYLAADGPARYGVEDVGPAVLPDGPLILHVDLDVVDAGELSGMIFPVPGGPSSDAVLGAAQRVLATGRVVALDVACPWYPARDASEADRRAAVLGRLTALT</sequence>
<name>A0A2P8DSQ3_9ACTN</name>
<dbReference type="GO" id="GO:0005829">
    <property type="term" value="C:cytosol"/>
    <property type="evidence" value="ECO:0007669"/>
    <property type="project" value="TreeGrafter"/>
</dbReference>
<evidence type="ECO:0000313" key="6">
    <source>
        <dbReference type="Proteomes" id="UP000240542"/>
    </source>
</evidence>
<dbReference type="PROSITE" id="PS51409">
    <property type="entry name" value="ARGINASE_2"/>
    <property type="match status" value="1"/>
</dbReference>
<dbReference type="GO" id="GO:0030145">
    <property type="term" value="F:manganese ion binding"/>
    <property type="evidence" value="ECO:0007669"/>
    <property type="project" value="TreeGrafter"/>
</dbReference>
<protein>
    <submittedName>
        <fullName evidence="5">Arginase</fullName>
    </submittedName>
</protein>
<dbReference type="PANTHER" id="PTHR43782:SF3">
    <property type="entry name" value="ARGINASE"/>
    <property type="match status" value="1"/>
</dbReference>
<dbReference type="SUPFAM" id="SSF52768">
    <property type="entry name" value="Arginase/deacetylase"/>
    <property type="match status" value="1"/>
</dbReference>
<reference evidence="5 6" key="1">
    <citation type="submission" date="2018-03" db="EMBL/GenBank/DDBJ databases">
        <title>Genomic Encyclopedia of Archaeal and Bacterial Type Strains, Phase II (KMG-II): from individual species to whole genera.</title>
        <authorList>
            <person name="Goeker M."/>
        </authorList>
    </citation>
    <scope>NUCLEOTIDE SEQUENCE [LARGE SCALE GENOMIC DNA]</scope>
    <source>
        <strain evidence="5 6">DSM 45312</strain>
    </source>
</reference>
<evidence type="ECO:0000256" key="2">
    <source>
        <dbReference type="ARBA" id="ARBA00022801"/>
    </source>
</evidence>
<dbReference type="EMBL" id="PYGA01000002">
    <property type="protein sequence ID" value="PSL00238.1"/>
    <property type="molecule type" value="Genomic_DNA"/>
</dbReference>
<dbReference type="GO" id="GO:0004053">
    <property type="term" value="F:arginase activity"/>
    <property type="evidence" value="ECO:0007669"/>
    <property type="project" value="TreeGrafter"/>
</dbReference>
<keyword evidence="3" id="KW-0464">Manganese</keyword>
<dbReference type="PANTHER" id="PTHR43782">
    <property type="entry name" value="ARGINASE"/>
    <property type="match status" value="1"/>
</dbReference>
<organism evidence="5 6">
    <name type="scientific">Murinocardiopsis flavida</name>
    <dbReference type="NCBI Taxonomy" id="645275"/>
    <lineage>
        <taxon>Bacteria</taxon>
        <taxon>Bacillati</taxon>
        <taxon>Actinomycetota</taxon>
        <taxon>Actinomycetes</taxon>
        <taxon>Streptosporangiales</taxon>
        <taxon>Nocardiopsidaceae</taxon>
        <taxon>Murinocardiopsis</taxon>
    </lineage>
</organism>
<accession>A0A2P8DSQ3</accession>
<dbReference type="InterPro" id="IPR006035">
    <property type="entry name" value="Ureohydrolase"/>
</dbReference>
<proteinExistence type="inferred from homology"/>
<evidence type="ECO:0000256" key="1">
    <source>
        <dbReference type="ARBA" id="ARBA00022723"/>
    </source>
</evidence>
<comment type="similarity">
    <text evidence="4">Belongs to the arginase family.</text>
</comment>
<keyword evidence="1" id="KW-0479">Metal-binding</keyword>
<keyword evidence="6" id="KW-1185">Reference proteome</keyword>
<comment type="caution">
    <text evidence="5">The sequence shown here is derived from an EMBL/GenBank/DDBJ whole genome shotgun (WGS) entry which is preliminary data.</text>
</comment>